<accession>A0AAQ3SSP6</accession>
<gene>
    <name evidence="1" type="ORF">U9M48_009447</name>
</gene>
<dbReference type="EMBL" id="CP144746">
    <property type="protein sequence ID" value="WVZ59282.1"/>
    <property type="molecule type" value="Genomic_DNA"/>
</dbReference>
<dbReference type="Proteomes" id="UP001341281">
    <property type="component" value="Chromosome 02"/>
</dbReference>
<dbReference type="AlphaFoldDB" id="A0AAQ3SSP6"/>
<proteinExistence type="predicted"/>
<keyword evidence="2" id="KW-1185">Reference proteome</keyword>
<organism evidence="1 2">
    <name type="scientific">Paspalum notatum var. saurae</name>
    <dbReference type="NCBI Taxonomy" id="547442"/>
    <lineage>
        <taxon>Eukaryota</taxon>
        <taxon>Viridiplantae</taxon>
        <taxon>Streptophyta</taxon>
        <taxon>Embryophyta</taxon>
        <taxon>Tracheophyta</taxon>
        <taxon>Spermatophyta</taxon>
        <taxon>Magnoliopsida</taxon>
        <taxon>Liliopsida</taxon>
        <taxon>Poales</taxon>
        <taxon>Poaceae</taxon>
        <taxon>PACMAD clade</taxon>
        <taxon>Panicoideae</taxon>
        <taxon>Andropogonodae</taxon>
        <taxon>Paspaleae</taxon>
        <taxon>Paspalinae</taxon>
        <taxon>Paspalum</taxon>
    </lineage>
</organism>
<evidence type="ECO:0000313" key="2">
    <source>
        <dbReference type="Proteomes" id="UP001341281"/>
    </source>
</evidence>
<name>A0AAQ3SSP6_PASNO</name>
<sequence>MSFGLLHSIELLIREDYSGDLPRKNNRWEKVKVLPLAQASSIPLISRQPGVRSWTEILFSLVDGSAECAHLSVIM</sequence>
<protein>
    <submittedName>
        <fullName evidence="1">Uncharacterized protein</fullName>
    </submittedName>
</protein>
<reference evidence="1 2" key="1">
    <citation type="submission" date="2024-02" db="EMBL/GenBank/DDBJ databases">
        <title>High-quality chromosome-scale genome assembly of Pensacola bahiagrass (Paspalum notatum Flugge var. saurae).</title>
        <authorList>
            <person name="Vega J.M."/>
            <person name="Podio M."/>
            <person name="Orjuela J."/>
            <person name="Siena L.A."/>
            <person name="Pessino S.C."/>
            <person name="Combes M.C."/>
            <person name="Mariac C."/>
            <person name="Albertini E."/>
            <person name="Pupilli F."/>
            <person name="Ortiz J.P.A."/>
            <person name="Leblanc O."/>
        </authorList>
    </citation>
    <scope>NUCLEOTIDE SEQUENCE [LARGE SCALE GENOMIC DNA]</scope>
    <source>
        <strain evidence="1">R1</strain>
        <tissue evidence="1">Leaf</tissue>
    </source>
</reference>
<evidence type="ECO:0000313" key="1">
    <source>
        <dbReference type="EMBL" id="WVZ59282.1"/>
    </source>
</evidence>